<name>A0A151XEK3_9HYME</name>
<sequence>MDEIIDLNIKALIQILTNEIAVMESIPKQTPDNVALGVLNLIQKGKNRATWISEGDQPPYAVDFPHYSKRSTICLYKLIFS</sequence>
<dbReference type="AlphaFoldDB" id="A0A151XEK3"/>
<gene>
    <name evidence="1" type="ORF">ALC60_02447</name>
</gene>
<reference evidence="1 2" key="1">
    <citation type="submission" date="2015-09" db="EMBL/GenBank/DDBJ databases">
        <title>Trachymyrmex zeteki WGS genome.</title>
        <authorList>
            <person name="Nygaard S."/>
            <person name="Hu H."/>
            <person name="Boomsma J."/>
            <person name="Zhang G."/>
        </authorList>
    </citation>
    <scope>NUCLEOTIDE SEQUENCE [LARGE SCALE GENOMIC DNA]</scope>
    <source>
        <strain evidence="1">Tzet28-1</strain>
        <tissue evidence="1">Whole body</tissue>
    </source>
</reference>
<dbReference type="Proteomes" id="UP000075809">
    <property type="component" value="Unassembled WGS sequence"/>
</dbReference>
<keyword evidence="2" id="KW-1185">Reference proteome</keyword>
<protein>
    <submittedName>
        <fullName evidence="1">Uncharacterized protein</fullName>
    </submittedName>
</protein>
<accession>A0A151XEK3</accession>
<evidence type="ECO:0000313" key="2">
    <source>
        <dbReference type="Proteomes" id="UP000075809"/>
    </source>
</evidence>
<proteinExistence type="predicted"/>
<dbReference type="STRING" id="64791.A0A151XEK3"/>
<organism evidence="1 2">
    <name type="scientific">Mycetomoellerius zeteki</name>
    <dbReference type="NCBI Taxonomy" id="64791"/>
    <lineage>
        <taxon>Eukaryota</taxon>
        <taxon>Metazoa</taxon>
        <taxon>Ecdysozoa</taxon>
        <taxon>Arthropoda</taxon>
        <taxon>Hexapoda</taxon>
        <taxon>Insecta</taxon>
        <taxon>Pterygota</taxon>
        <taxon>Neoptera</taxon>
        <taxon>Endopterygota</taxon>
        <taxon>Hymenoptera</taxon>
        <taxon>Apocrita</taxon>
        <taxon>Aculeata</taxon>
        <taxon>Formicoidea</taxon>
        <taxon>Formicidae</taxon>
        <taxon>Myrmicinae</taxon>
        <taxon>Mycetomoellerius</taxon>
    </lineage>
</organism>
<evidence type="ECO:0000313" key="1">
    <source>
        <dbReference type="EMBL" id="KYQ58799.1"/>
    </source>
</evidence>
<dbReference type="EMBL" id="KQ982254">
    <property type="protein sequence ID" value="KYQ58799.1"/>
    <property type="molecule type" value="Genomic_DNA"/>
</dbReference>